<protein>
    <recommendedName>
        <fullName evidence="5">Glycosyltransferase RgtA/B/C/D-like domain-containing protein</fullName>
    </recommendedName>
</protein>
<feature type="transmembrane region" description="Helical" evidence="2">
    <location>
        <begin position="242"/>
        <end position="262"/>
    </location>
</feature>
<dbReference type="EMBL" id="CP011125">
    <property type="protein sequence ID" value="AKF07005.1"/>
    <property type="molecule type" value="Genomic_DNA"/>
</dbReference>
<dbReference type="KEGG" id="samy:DB32_004154"/>
<accession>A0A0F6W484</accession>
<organism evidence="3 4">
    <name type="scientific">Sandaracinus amylolyticus</name>
    <dbReference type="NCBI Taxonomy" id="927083"/>
    <lineage>
        <taxon>Bacteria</taxon>
        <taxon>Pseudomonadati</taxon>
        <taxon>Myxococcota</taxon>
        <taxon>Polyangia</taxon>
        <taxon>Polyangiales</taxon>
        <taxon>Sandaracinaceae</taxon>
        <taxon>Sandaracinus</taxon>
    </lineage>
</organism>
<keyword evidence="4" id="KW-1185">Reference proteome</keyword>
<keyword evidence="2" id="KW-0812">Transmembrane</keyword>
<evidence type="ECO:0008006" key="5">
    <source>
        <dbReference type="Google" id="ProtNLM"/>
    </source>
</evidence>
<dbReference type="STRING" id="927083.DB32_004154"/>
<dbReference type="AlphaFoldDB" id="A0A0F6W484"/>
<dbReference type="OrthoDB" id="3542255at2"/>
<feature type="transmembrane region" description="Helical" evidence="2">
    <location>
        <begin position="322"/>
        <end position="342"/>
    </location>
</feature>
<name>A0A0F6W484_9BACT</name>
<feature type="region of interest" description="Disordered" evidence="1">
    <location>
        <begin position="406"/>
        <end position="426"/>
    </location>
</feature>
<dbReference type="Proteomes" id="UP000034883">
    <property type="component" value="Chromosome"/>
</dbReference>
<dbReference type="RefSeq" id="WP_053234318.1">
    <property type="nucleotide sequence ID" value="NZ_CP011125.1"/>
</dbReference>
<proteinExistence type="predicted"/>
<feature type="transmembrane region" description="Helical" evidence="2">
    <location>
        <begin position="354"/>
        <end position="373"/>
    </location>
</feature>
<feature type="transmembrane region" description="Helical" evidence="2">
    <location>
        <begin position="213"/>
        <end position="233"/>
    </location>
</feature>
<evidence type="ECO:0000256" key="1">
    <source>
        <dbReference type="SAM" id="MobiDB-lite"/>
    </source>
</evidence>
<keyword evidence="2" id="KW-1133">Transmembrane helix</keyword>
<feature type="transmembrane region" description="Helical" evidence="2">
    <location>
        <begin position="32"/>
        <end position="48"/>
    </location>
</feature>
<gene>
    <name evidence="3" type="ORF">DB32_004154</name>
</gene>
<evidence type="ECO:0000313" key="3">
    <source>
        <dbReference type="EMBL" id="AKF07005.1"/>
    </source>
</evidence>
<feature type="transmembrane region" description="Helical" evidence="2">
    <location>
        <begin position="121"/>
        <end position="140"/>
    </location>
</feature>
<evidence type="ECO:0000256" key="2">
    <source>
        <dbReference type="SAM" id="Phobius"/>
    </source>
</evidence>
<reference evidence="3 4" key="1">
    <citation type="submission" date="2015-03" db="EMBL/GenBank/DDBJ databases">
        <title>Genome assembly of Sandaracinus amylolyticus DSM 53668.</title>
        <authorList>
            <person name="Sharma G."/>
            <person name="Subramanian S."/>
        </authorList>
    </citation>
    <scope>NUCLEOTIDE SEQUENCE [LARGE SCALE GENOMIC DNA]</scope>
    <source>
        <strain evidence="3 4">DSM 53668</strain>
    </source>
</reference>
<keyword evidence="2" id="KW-0472">Membrane</keyword>
<sequence length="426" mass="45730">MIAVLLSVVFAVTVYFAPQAVLPPEEARKFGVVLLLGFLIRMGAAVFLREVPLFSHGASNTADAGFYELASGIVTQIWFGQGYPSFITADEINIPQARNAMLAVNVYALVHYLNGGEMSRMGCVAINALVACMTCLQLVRLGVTIGGSSADSRLVGAAMLFSPGFVFHTADLFKDGISALLVVTAVVSAFRLAERFTISDLCIGVVCLFGTWYVRFYLVFLVSAPLVLSLLGIRSGSAARAVIALAFAFAAAVAIIGLTSAADEALEVGLDTFETATSANARDYNAQGGSGVRFDDSNPWVSFPLRLLYTLFSPFPWQSGSLGFQGGKIDALIWYFFFYRGARAARVMWREDRGTLVMFLVVLIPLTVAYATTMANVGLMLRQRIPIVMLGSVLAVRDRRRQRAIDESAGGSSVSSPFDHGSQAAA</sequence>
<evidence type="ECO:0000313" key="4">
    <source>
        <dbReference type="Proteomes" id="UP000034883"/>
    </source>
</evidence>